<name>A0ABD5UXU7_9EURY</name>
<accession>A0ABD5UXU7</accession>
<evidence type="ECO:0000313" key="7">
    <source>
        <dbReference type="EMBL" id="MFC6893031.1"/>
    </source>
</evidence>
<dbReference type="Proteomes" id="UP001596296">
    <property type="component" value="Unassembled WGS sequence"/>
</dbReference>
<feature type="transmembrane region" description="Helical" evidence="6">
    <location>
        <begin position="183"/>
        <end position="213"/>
    </location>
</feature>
<evidence type="ECO:0000256" key="1">
    <source>
        <dbReference type="ARBA" id="ARBA00004141"/>
    </source>
</evidence>
<feature type="transmembrane region" description="Helical" evidence="6">
    <location>
        <begin position="383"/>
        <end position="407"/>
    </location>
</feature>
<evidence type="ECO:0000256" key="6">
    <source>
        <dbReference type="SAM" id="Phobius"/>
    </source>
</evidence>
<organism evidence="7 8">
    <name type="scientific">Halopenitus salinus</name>
    <dbReference type="NCBI Taxonomy" id="1198295"/>
    <lineage>
        <taxon>Archaea</taxon>
        <taxon>Methanobacteriati</taxon>
        <taxon>Methanobacteriota</taxon>
        <taxon>Stenosarchaea group</taxon>
        <taxon>Halobacteria</taxon>
        <taxon>Halobacteriales</taxon>
        <taxon>Haloferacaceae</taxon>
        <taxon>Halopenitus</taxon>
    </lineage>
</organism>
<dbReference type="EMBL" id="JBHSXL010000009">
    <property type="protein sequence ID" value="MFC6893031.1"/>
    <property type="molecule type" value="Genomic_DNA"/>
</dbReference>
<reference evidence="7 8" key="1">
    <citation type="journal article" date="2019" name="Int. J. Syst. Evol. Microbiol.">
        <title>The Global Catalogue of Microorganisms (GCM) 10K type strain sequencing project: providing services to taxonomists for standard genome sequencing and annotation.</title>
        <authorList>
            <consortium name="The Broad Institute Genomics Platform"/>
            <consortium name="The Broad Institute Genome Sequencing Center for Infectious Disease"/>
            <person name="Wu L."/>
            <person name="Ma J."/>
        </authorList>
    </citation>
    <scope>NUCLEOTIDE SEQUENCE [LARGE SCALE GENOMIC DNA]</scope>
    <source>
        <strain evidence="7 8">SKJ47</strain>
    </source>
</reference>
<gene>
    <name evidence="7" type="ORF">ACFQE9_10520</name>
</gene>
<dbReference type="GO" id="GO:0016020">
    <property type="term" value="C:membrane"/>
    <property type="evidence" value="ECO:0007669"/>
    <property type="project" value="UniProtKB-SubCell"/>
</dbReference>
<dbReference type="PANTHER" id="PTHR13353">
    <property type="entry name" value="TRANSMEMBRANE PROTEIN 19"/>
    <property type="match status" value="1"/>
</dbReference>
<feature type="transmembrane region" description="Helical" evidence="6">
    <location>
        <begin position="89"/>
        <end position="105"/>
    </location>
</feature>
<keyword evidence="3 6" id="KW-0812">Transmembrane</keyword>
<protein>
    <submittedName>
        <fullName evidence="7">DUF92 domain-containing protein</fullName>
    </submittedName>
</protein>
<dbReference type="InterPro" id="IPR002794">
    <property type="entry name" value="DUF92_TMEM19"/>
</dbReference>
<evidence type="ECO:0000256" key="2">
    <source>
        <dbReference type="ARBA" id="ARBA00009012"/>
    </source>
</evidence>
<feature type="transmembrane region" description="Helical" evidence="6">
    <location>
        <begin position="360"/>
        <end position="377"/>
    </location>
</feature>
<feature type="transmembrane region" description="Helical" evidence="6">
    <location>
        <begin position="225"/>
        <end position="258"/>
    </location>
</feature>
<evidence type="ECO:0000313" key="8">
    <source>
        <dbReference type="Proteomes" id="UP001596296"/>
    </source>
</evidence>
<dbReference type="PANTHER" id="PTHR13353:SF5">
    <property type="entry name" value="TRANSMEMBRANE PROTEIN 19"/>
    <property type="match status" value="1"/>
</dbReference>
<proteinExistence type="inferred from homology"/>
<keyword evidence="5 6" id="KW-0472">Membrane</keyword>
<dbReference type="Pfam" id="PF01940">
    <property type="entry name" value="DUF92"/>
    <property type="match status" value="1"/>
</dbReference>
<dbReference type="RefSeq" id="WP_379744183.1">
    <property type="nucleotide sequence ID" value="NZ_JBHSVN010000001.1"/>
</dbReference>
<evidence type="ECO:0000256" key="3">
    <source>
        <dbReference type="ARBA" id="ARBA00022692"/>
    </source>
</evidence>
<comment type="subcellular location">
    <subcellularLocation>
        <location evidence="1">Membrane</location>
        <topology evidence="1">Multi-pass membrane protein</topology>
    </subcellularLocation>
</comment>
<sequence length="438" mass="43904">MHSRIRRAGGFAAVALLSLLAPALGVAAAVPFLVVAGAAAFAIREGPAFELFARPGDRRDRRLNGLAGFALAAAGLGLFATIPRVAMPVRVYAAAVILLAVGNLGRQIARSVTDEEFLHATAFVAVGAVAGVLAQTAIVLQTGGALDFPRFTFLAAVGALAAALLRAMLLARDDPIVMISVGFLLWLFDALAVGVTVEGIAFALAVTVALGYVSYALGTASVPGMLTGVLLGLLTLILGDVGWFLVLISFYAIGGLASKFRFDRKAERGVAQENEGARGTSNVLANSAVALAAVVGYAATVHLSVHGAVFALAFAGAVSTAMADTLASEIGGLYERPRLVTTLEPVSPGTDGAVTLQGELAGLAGALLVGALAAFGMPIGPGLVGGAVVTAAGFLGMTVDSLLGALIEGDRIGNQAVNLLATLAGAIVAAASTPLVIG</sequence>
<comment type="similarity">
    <text evidence="2">Belongs to the TMEM19 family.</text>
</comment>
<evidence type="ECO:0000256" key="4">
    <source>
        <dbReference type="ARBA" id="ARBA00022989"/>
    </source>
</evidence>
<feature type="transmembrane region" description="Helical" evidence="6">
    <location>
        <begin position="151"/>
        <end position="171"/>
    </location>
</feature>
<evidence type="ECO:0000256" key="5">
    <source>
        <dbReference type="ARBA" id="ARBA00023136"/>
    </source>
</evidence>
<feature type="transmembrane region" description="Helical" evidence="6">
    <location>
        <begin position="419"/>
        <end position="437"/>
    </location>
</feature>
<feature type="transmembrane region" description="Helical" evidence="6">
    <location>
        <begin position="65"/>
        <end position="83"/>
    </location>
</feature>
<dbReference type="AlphaFoldDB" id="A0ABD5UXU7"/>
<feature type="transmembrane region" description="Helical" evidence="6">
    <location>
        <begin position="117"/>
        <end position="139"/>
    </location>
</feature>
<keyword evidence="8" id="KW-1185">Reference proteome</keyword>
<keyword evidence="4 6" id="KW-1133">Transmembrane helix</keyword>
<comment type="caution">
    <text evidence="7">The sequence shown here is derived from an EMBL/GenBank/DDBJ whole genome shotgun (WGS) entry which is preliminary data.</text>
</comment>